<dbReference type="RefSeq" id="WP_215788438.1">
    <property type="nucleotide sequence ID" value="NZ_JAHKKG010000005.1"/>
</dbReference>
<dbReference type="SUPFAM" id="SSF52540">
    <property type="entry name" value="P-loop containing nucleoside triphosphate hydrolases"/>
    <property type="match status" value="1"/>
</dbReference>
<dbReference type="InterPro" id="IPR027417">
    <property type="entry name" value="P-loop_NTPase"/>
</dbReference>
<gene>
    <name evidence="2" type="ORF">KOI35_17050</name>
</gene>
<organism evidence="2 3">
    <name type="scientific">Paractinoplanes bogorensis</name>
    <dbReference type="NCBI Taxonomy" id="1610840"/>
    <lineage>
        <taxon>Bacteria</taxon>
        <taxon>Bacillati</taxon>
        <taxon>Actinomycetota</taxon>
        <taxon>Actinomycetes</taxon>
        <taxon>Micromonosporales</taxon>
        <taxon>Micromonosporaceae</taxon>
        <taxon>Paractinoplanes</taxon>
    </lineage>
</organism>
<evidence type="ECO:0000313" key="3">
    <source>
        <dbReference type="Proteomes" id="UP001519654"/>
    </source>
</evidence>
<dbReference type="Proteomes" id="UP001519654">
    <property type="component" value="Unassembled WGS sequence"/>
</dbReference>
<reference evidence="2 3" key="1">
    <citation type="submission" date="2021-06" db="EMBL/GenBank/DDBJ databases">
        <title>Actinoplanes lichenicola sp. nov., and Actinoplanes ovalisporus sp. nov., isolated from lichen in Thailand.</title>
        <authorList>
            <person name="Saeng-In P."/>
            <person name="Kanchanasin P."/>
            <person name="Yuki M."/>
            <person name="Kudo T."/>
            <person name="Ohkuma M."/>
            <person name="Phongsopitanun W."/>
            <person name="Tanasupawat S."/>
        </authorList>
    </citation>
    <scope>NUCLEOTIDE SEQUENCE [LARGE SCALE GENOMIC DNA]</scope>
    <source>
        <strain evidence="2 3">NBRC 110975</strain>
    </source>
</reference>
<dbReference type="InterPro" id="IPR038727">
    <property type="entry name" value="NadR/Ttd14_AAA_dom"/>
</dbReference>
<keyword evidence="3" id="KW-1185">Reference proteome</keyword>
<evidence type="ECO:0000259" key="1">
    <source>
        <dbReference type="Pfam" id="PF13521"/>
    </source>
</evidence>
<name>A0ABS5YPA8_9ACTN</name>
<dbReference type="Gene3D" id="3.40.50.300">
    <property type="entry name" value="P-loop containing nucleotide triphosphate hydrolases"/>
    <property type="match status" value="1"/>
</dbReference>
<feature type="domain" description="NadR/Ttd14 AAA" evidence="1">
    <location>
        <begin position="3"/>
        <end position="164"/>
    </location>
</feature>
<accession>A0ABS5YPA8</accession>
<evidence type="ECO:0000313" key="2">
    <source>
        <dbReference type="EMBL" id="MBU2665213.1"/>
    </source>
</evidence>
<dbReference type="EMBL" id="JAHKKG010000005">
    <property type="protein sequence ID" value="MBU2665213.1"/>
    <property type="molecule type" value="Genomic_DNA"/>
</dbReference>
<comment type="caution">
    <text evidence="2">The sequence shown here is derived from an EMBL/GenBank/DDBJ whole genome shotgun (WGS) entry which is preliminary data.</text>
</comment>
<sequence>MARHILTGTPGSGKTAILRRLELFGHAVVEEAATDVIALSQATGTEEPWRDASFLDRIVSLQRRRSSATGPGLTFFDRSPVCTLALCRHLGLSAPATLVAEVDRARDFYSPAVFFVRNLGFVRPTAARRINFEESLAFERIHEEVYREAGFTLIEVPAGPLETRAALIREAAAC</sequence>
<protein>
    <submittedName>
        <fullName evidence="2">AAA family ATPase</fullName>
    </submittedName>
</protein>
<proteinExistence type="predicted"/>
<dbReference type="Pfam" id="PF13521">
    <property type="entry name" value="AAA_28"/>
    <property type="match status" value="1"/>
</dbReference>